<dbReference type="Pfam" id="PF13858">
    <property type="entry name" value="DUF4199"/>
    <property type="match status" value="1"/>
</dbReference>
<keyword evidence="1" id="KW-1133">Transmembrane helix</keyword>
<comment type="caution">
    <text evidence="2">The sequence shown here is derived from an EMBL/GenBank/DDBJ whole genome shotgun (WGS) entry which is preliminary data.</text>
</comment>
<gene>
    <name evidence="2" type="ORF">FCN74_02825</name>
</gene>
<name>A0A4U5TTB1_9FLAO</name>
<dbReference type="RefSeq" id="WP_138931076.1">
    <property type="nucleotide sequence ID" value="NZ_SWMU01000001.1"/>
</dbReference>
<feature type="transmembrane region" description="Helical" evidence="1">
    <location>
        <begin position="131"/>
        <end position="154"/>
    </location>
</feature>
<evidence type="ECO:0000313" key="3">
    <source>
        <dbReference type="Proteomes" id="UP000306552"/>
    </source>
</evidence>
<keyword evidence="1" id="KW-0472">Membrane</keyword>
<protein>
    <submittedName>
        <fullName evidence="2">DUF4199 domain-containing protein</fullName>
    </submittedName>
</protein>
<keyword evidence="3" id="KW-1185">Reference proteome</keyword>
<dbReference type="EMBL" id="SWMU01000001">
    <property type="protein sequence ID" value="TKS57373.1"/>
    <property type="molecule type" value="Genomic_DNA"/>
</dbReference>
<keyword evidence="1" id="KW-0812">Transmembrane</keyword>
<organism evidence="2 3">
    <name type="scientific">Mesohalobacter halotolerans</name>
    <dbReference type="NCBI Taxonomy" id="1883405"/>
    <lineage>
        <taxon>Bacteria</taxon>
        <taxon>Pseudomonadati</taxon>
        <taxon>Bacteroidota</taxon>
        <taxon>Flavobacteriia</taxon>
        <taxon>Flavobacteriales</taxon>
        <taxon>Flavobacteriaceae</taxon>
        <taxon>Mesohalobacter</taxon>
    </lineage>
</organism>
<dbReference type="InterPro" id="IPR025250">
    <property type="entry name" value="DUF4199"/>
</dbReference>
<sequence>MEKFKIEFKWASIFTGINLIWIYIEKYLGLHSEYIDYHSIVSLVMLLPLSLCIFMSLSQKRQDYYKGEMTWQKAFLSGSLLSLLVAGLSPGPVYVMAEYVSPEFFEIAQNASAERGVSQELTKQLFNLNTYISQAIMFYLAFGVMISAIVGLFVKRQSKQNS</sequence>
<evidence type="ECO:0000256" key="1">
    <source>
        <dbReference type="SAM" id="Phobius"/>
    </source>
</evidence>
<dbReference type="OrthoDB" id="5766000at2"/>
<reference evidence="2 3" key="1">
    <citation type="submission" date="2019-04" db="EMBL/GenBank/DDBJ databases">
        <title>Psychroflexus halotolerans sp. nov., isolated from a marine solar saltern.</title>
        <authorList>
            <person name="Feng X."/>
        </authorList>
    </citation>
    <scope>NUCLEOTIDE SEQUENCE [LARGE SCALE GENOMIC DNA]</scope>
    <source>
        <strain evidence="2 3">WDS2C27</strain>
    </source>
</reference>
<proteinExistence type="predicted"/>
<dbReference type="AlphaFoldDB" id="A0A4U5TTB1"/>
<evidence type="ECO:0000313" key="2">
    <source>
        <dbReference type="EMBL" id="TKS57373.1"/>
    </source>
</evidence>
<feature type="transmembrane region" description="Helical" evidence="1">
    <location>
        <begin position="36"/>
        <end position="54"/>
    </location>
</feature>
<feature type="transmembrane region" description="Helical" evidence="1">
    <location>
        <begin position="74"/>
        <end position="95"/>
    </location>
</feature>
<accession>A0A4U5TTB1</accession>
<dbReference type="Proteomes" id="UP000306552">
    <property type="component" value="Unassembled WGS sequence"/>
</dbReference>
<feature type="transmembrane region" description="Helical" evidence="1">
    <location>
        <begin position="7"/>
        <end position="24"/>
    </location>
</feature>